<dbReference type="GO" id="GO:0005694">
    <property type="term" value="C:chromosome"/>
    <property type="evidence" value="ECO:0007669"/>
    <property type="project" value="TreeGrafter"/>
</dbReference>
<dbReference type="Proteomes" id="UP000722750">
    <property type="component" value="Unassembled WGS sequence"/>
</dbReference>
<accession>A0A941W4V4</accession>
<dbReference type="EMBL" id="JAANXD010000044">
    <property type="protein sequence ID" value="MBS1258025.1"/>
    <property type="molecule type" value="Genomic_DNA"/>
</dbReference>
<dbReference type="Gene3D" id="1.10.10.2830">
    <property type="match status" value="1"/>
</dbReference>
<gene>
    <name evidence="2" type="ORF">MAG551_01078</name>
</gene>
<evidence type="ECO:0000313" key="2">
    <source>
        <dbReference type="EMBL" id="MBS1258025.1"/>
    </source>
</evidence>
<reference evidence="2" key="1">
    <citation type="journal article" date="2021" name="ISME J.">
        <title>Fine-scale metabolic discontinuity in a stratified prokaryote microbiome of a Red Sea deep halocline.</title>
        <authorList>
            <person name="Michoud G."/>
            <person name="Ngugi D.K."/>
            <person name="Barozzi A."/>
            <person name="Merlino G."/>
            <person name="Calleja M.L."/>
            <person name="Delgado-Huertas A."/>
            <person name="Moran X.A.G."/>
            <person name="Daffonchio D."/>
        </authorList>
    </citation>
    <scope>NUCLEOTIDE SEQUENCE</scope>
    <source>
        <strain evidence="2">SuakinDeep_MAG55_1</strain>
    </source>
</reference>
<dbReference type="InterPro" id="IPR003115">
    <property type="entry name" value="ParB_N"/>
</dbReference>
<dbReference type="Pfam" id="PF02195">
    <property type="entry name" value="ParB_N"/>
    <property type="match status" value="1"/>
</dbReference>
<dbReference type="GO" id="GO:0007059">
    <property type="term" value="P:chromosome segregation"/>
    <property type="evidence" value="ECO:0007669"/>
    <property type="project" value="TreeGrafter"/>
</dbReference>
<dbReference type="SUPFAM" id="SSF110849">
    <property type="entry name" value="ParB/Sulfiredoxin"/>
    <property type="match status" value="1"/>
</dbReference>
<protein>
    <submittedName>
        <fullName evidence="2">Nucleoid occlusion protein</fullName>
    </submittedName>
</protein>
<dbReference type="InterPro" id="IPR036086">
    <property type="entry name" value="ParB/Sulfiredoxin_sf"/>
</dbReference>
<dbReference type="AlphaFoldDB" id="A0A941W4V4"/>
<dbReference type="Gene3D" id="3.90.1530.30">
    <property type="match status" value="1"/>
</dbReference>
<dbReference type="SUPFAM" id="SSF109709">
    <property type="entry name" value="KorB DNA-binding domain-like"/>
    <property type="match status" value="1"/>
</dbReference>
<proteinExistence type="predicted"/>
<dbReference type="PANTHER" id="PTHR33375">
    <property type="entry name" value="CHROMOSOME-PARTITIONING PROTEIN PARB-RELATED"/>
    <property type="match status" value="1"/>
</dbReference>
<feature type="domain" description="ParB-like N-terminal" evidence="1">
    <location>
        <begin position="4"/>
        <end position="99"/>
    </location>
</feature>
<dbReference type="SMART" id="SM00470">
    <property type="entry name" value="ParB"/>
    <property type="match status" value="1"/>
</dbReference>
<sequence>MKINQVSLNNIDLSSEYHDRFLFNYRQDSNALMSSIKDVGLINPVILNKNQDTGGVYTIVCGYQRIKACQKLGYESIEAKVVEGINDGEIMLLALHDNLSSRGFNEIEKAIVLKKFLETGYSYDRLMSEIAPLLGVPPNKGIIDKYIDLLTLDTEIKKSITDDELEPEKAFLLVTLDGVERDIVWRVLFREASTNVNEAKETIRSLLDLKQIKQTGMVELLSSKEITHILSDNKSNQRQRGESVYRLIKAMRYPVISKKEDEFDNYCRELGLDNDVRVNHSRYFEGDEVRITIKAYNEEKLRISIEKLLSNIKNGTFKQIFSMFK</sequence>
<organism evidence="2 3">
    <name type="scientific">Candidatus Scalindua arabica</name>
    <dbReference type="NCBI Taxonomy" id="1127984"/>
    <lineage>
        <taxon>Bacteria</taxon>
        <taxon>Pseudomonadati</taxon>
        <taxon>Planctomycetota</taxon>
        <taxon>Candidatus Brocadiia</taxon>
        <taxon>Candidatus Brocadiales</taxon>
        <taxon>Candidatus Scalinduaceae</taxon>
        <taxon>Candidatus Scalindua</taxon>
    </lineage>
</organism>
<name>A0A941W4V4_9BACT</name>
<evidence type="ECO:0000313" key="3">
    <source>
        <dbReference type="Proteomes" id="UP000722750"/>
    </source>
</evidence>
<evidence type="ECO:0000259" key="1">
    <source>
        <dbReference type="SMART" id="SM00470"/>
    </source>
</evidence>
<comment type="caution">
    <text evidence="2">The sequence shown here is derived from an EMBL/GenBank/DDBJ whole genome shotgun (WGS) entry which is preliminary data.</text>
</comment>
<dbReference type="PANTHER" id="PTHR33375:SF1">
    <property type="entry name" value="CHROMOSOME-PARTITIONING PROTEIN PARB-RELATED"/>
    <property type="match status" value="1"/>
</dbReference>
<dbReference type="InterPro" id="IPR050336">
    <property type="entry name" value="Chromosome_partition/occlusion"/>
</dbReference>